<evidence type="ECO:0000313" key="3">
    <source>
        <dbReference type="Proteomes" id="UP001595844"/>
    </source>
</evidence>
<organism evidence="2 3">
    <name type="scientific">Nocardia halotolerans</name>
    <dbReference type="NCBI Taxonomy" id="1755878"/>
    <lineage>
        <taxon>Bacteria</taxon>
        <taxon>Bacillati</taxon>
        <taxon>Actinomycetota</taxon>
        <taxon>Actinomycetes</taxon>
        <taxon>Mycobacteriales</taxon>
        <taxon>Nocardiaceae</taxon>
        <taxon>Nocardia</taxon>
    </lineage>
</organism>
<dbReference type="PANTHER" id="PTHR38011:SF11">
    <property type="entry name" value="2,5-DIAMINO-6-RIBOSYLAMINO-4(3H)-PYRIMIDINONE 5'-PHOSPHATE REDUCTASE"/>
    <property type="match status" value="1"/>
</dbReference>
<dbReference type="InterPro" id="IPR002734">
    <property type="entry name" value="RibDG_C"/>
</dbReference>
<evidence type="ECO:0000259" key="1">
    <source>
        <dbReference type="Pfam" id="PF01872"/>
    </source>
</evidence>
<comment type="caution">
    <text evidence="2">The sequence shown here is derived from an EMBL/GenBank/DDBJ whole genome shotgun (WGS) entry which is preliminary data.</text>
</comment>
<keyword evidence="3" id="KW-1185">Reference proteome</keyword>
<dbReference type="SUPFAM" id="SSF53597">
    <property type="entry name" value="Dihydrofolate reductase-like"/>
    <property type="match status" value="1"/>
</dbReference>
<dbReference type="PANTHER" id="PTHR38011">
    <property type="entry name" value="DIHYDROFOLATE REDUCTASE FAMILY PROTEIN (AFU_ORTHOLOGUE AFUA_8G06820)"/>
    <property type="match status" value="1"/>
</dbReference>
<feature type="domain" description="Bacterial bifunctional deaminase-reductase C-terminal" evidence="1">
    <location>
        <begin position="3"/>
        <end position="182"/>
    </location>
</feature>
<dbReference type="Gene3D" id="3.40.430.10">
    <property type="entry name" value="Dihydrofolate Reductase, subunit A"/>
    <property type="match status" value="1"/>
</dbReference>
<evidence type="ECO:0000313" key="2">
    <source>
        <dbReference type="EMBL" id="MFC4376768.1"/>
    </source>
</evidence>
<dbReference type="InterPro" id="IPR024072">
    <property type="entry name" value="DHFR-like_dom_sf"/>
</dbReference>
<sequence>MRKLVYYIGASIDGYIAGPGGEVDFYPVTQEYAASLSAEFPEAIPTHLRAQIGMDVDTPNRNWDTVLMGRGTYEPGLAEGAPSPFAHLKQYVFSTTLEQQHPDVEIVAGDPVAFVRELKQRDGGDIWLCGGGKLAGQLLDEIDELILKSYPVIAGDGIPAFTGVFKPSRFTPLRRKQFDNGAQVTWFERA</sequence>
<gene>
    <name evidence="2" type="ORF">ACFO5K_22000</name>
</gene>
<name>A0ABV8VL14_9NOCA</name>
<accession>A0ABV8VL14</accession>
<dbReference type="Pfam" id="PF01872">
    <property type="entry name" value="RibD_C"/>
    <property type="match status" value="1"/>
</dbReference>
<proteinExistence type="predicted"/>
<dbReference type="EMBL" id="JBHSDL010000025">
    <property type="protein sequence ID" value="MFC4376768.1"/>
    <property type="molecule type" value="Genomic_DNA"/>
</dbReference>
<reference evidence="3" key="1">
    <citation type="journal article" date="2019" name="Int. J. Syst. Evol. Microbiol.">
        <title>The Global Catalogue of Microorganisms (GCM) 10K type strain sequencing project: providing services to taxonomists for standard genome sequencing and annotation.</title>
        <authorList>
            <consortium name="The Broad Institute Genomics Platform"/>
            <consortium name="The Broad Institute Genome Sequencing Center for Infectious Disease"/>
            <person name="Wu L."/>
            <person name="Ma J."/>
        </authorList>
    </citation>
    <scope>NUCLEOTIDE SEQUENCE [LARGE SCALE GENOMIC DNA]</scope>
    <source>
        <strain evidence="3">IBRC-M 10490</strain>
    </source>
</reference>
<dbReference type="RefSeq" id="WP_378566089.1">
    <property type="nucleotide sequence ID" value="NZ_JBHSDL010000025.1"/>
</dbReference>
<dbReference type="Proteomes" id="UP001595844">
    <property type="component" value="Unassembled WGS sequence"/>
</dbReference>
<dbReference type="InterPro" id="IPR050765">
    <property type="entry name" value="Riboflavin_Biosynth_HTPR"/>
</dbReference>
<protein>
    <submittedName>
        <fullName evidence="2">Dihydrofolate reductase family protein</fullName>
    </submittedName>
</protein>